<dbReference type="VEuPathDB" id="MicrosporidiaDB:NCER_101593"/>
<gene>
    <name evidence="1" type="ORF">NCER_101593</name>
</gene>
<evidence type="ECO:0000313" key="1">
    <source>
        <dbReference type="EMBL" id="EEQ81823.1"/>
    </source>
</evidence>
<proteinExistence type="predicted"/>
<sequence length="265" mass="30142">MCLLKPKLKVDGMRLLKPKLKVDGVKYLLLLGMYLFLILKQNLPEKRMITEIKKEIEVTMKEITVEIIPERDLIENQIVEVNHPMVKKKDLGLIGKMIVMETIGEEVISQEKENTGLEIETMDLGTETTSQGIGTMDLEKENISQEKGSMFLETETISRETKTMDLEIGTTSQEIGIISQEIGTISQEIGTMGVTEEEAMDLEILDTKDLLEETAMTEMVVLTDKHQKIGNVHTTHSQKNQYLQMFHHPEHLDCLVLVCMPLKMI</sequence>
<protein>
    <submittedName>
        <fullName evidence="1">Uncharacterized protein</fullName>
    </submittedName>
</protein>
<dbReference type="HOGENOM" id="CLU_1050085_0_0_1"/>
<evidence type="ECO:0000313" key="2">
    <source>
        <dbReference type="Proteomes" id="UP000009082"/>
    </source>
</evidence>
<comment type="caution">
    <text evidence="1">The sequence shown here is derived from an EMBL/GenBank/DDBJ whole genome shotgun (WGS) entry which is preliminary data.</text>
</comment>
<reference evidence="1 2" key="1">
    <citation type="journal article" date="2009" name="PLoS Pathog.">
        <title>Genomic analyses of the microsporidian Nosema ceranae, an emergent pathogen of honey bees.</title>
        <authorList>
            <person name="Cornman R.S."/>
            <person name="Chen Y.P."/>
            <person name="Schatz M.C."/>
            <person name="Street C."/>
            <person name="Zhao Y."/>
            <person name="Desany B."/>
            <person name="Egholm M."/>
            <person name="Hutchison S."/>
            <person name="Pettis J.S."/>
            <person name="Lipkin W.I."/>
            <person name="Evans J.D."/>
        </authorList>
    </citation>
    <scope>NUCLEOTIDE SEQUENCE [LARGE SCALE GENOMIC DNA]</scope>
    <source>
        <strain evidence="1 2">BRL01</strain>
    </source>
</reference>
<dbReference type="KEGG" id="nce:NCER_101593"/>
<dbReference type="Proteomes" id="UP000009082">
    <property type="component" value="Unassembled WGS sequence"/>
</dbReference>
<dbReference type="AlphaFoldDB" id="C4VAD1"/>
<accession>C4VAD1</accession>
<dbReference type="EMBL" id="ACOL01000197">
    <property type="protein sequence ID" value="EEQ81823.1"/>
    <property type="molecule type" value="Genomic_DNA"/>
</dbReference>
<organism evidence="1 2">
    <name type="scientific">Vairimorpha ceranae (strain BRL01)</name>
    <name type="common">Microsporidian parasite</name>
    <name type="synonym">Nosema ceranae</name>
    <dbReference type="NCBI Taxonomy" id="578460"/>
    <lineage>
        <taxon>Eukaryota</taxon>
        <taxon>Fungi</taxon>
        <taxon>Fungi incertae sedis</taxon>
        <taxon>Microsporidia</taxon>
        <taxon>Nosematidae</taxon>
        <taxon>Vairimorpha</taxon>
    </lineage>
</organism>
<dbReference type="InParanoid" id="C4VAD1"/>
<name>C4VAD1_VAIC1</name>